<evidence type="ECO:0000313" key="3">
    <source>
        <dbReference type="Proteomes" id="UP000593564"/>
    </source>
</evidence>
<protein>
    <submittedName>
        <fullName evidence="2">Uncharacterized protein</fullName>
    </submittedName>
</protein>
<reference evidence="2 3" key="2">
    <citation type="submission" date="2020-07" db="EMBL/GenBank/DDBJ databases">
        <title>Genome assembly of wild tea tree DASZ reveals pedigree and selection history of tea varieties.</title>
        <authorList>
            <person name="Zhang W."/>
        </authorList>
    </citation>
    <scope>NUCLEOTIDE SEQUENCE [LARGE SCALE GENOMIC DNA]</scope>
    <source>
        <strain evidence="3">cv. G240</strain>
        <tissue evidence="2">Leaf</tissue>
    </source>
</reference>
<keyword evidence="1" id="KW-0812">Transmembrane</keyword>
<reference evidence="3" key="1">
    <citation type="journal article" date="2020" name="Nat. Commun.">
        <title>Genome assembly of wild tea tree DASZ reveals pedigree and selection history of tea varieties.</title>
        <authorList>
            <person name="Zhang W."/>
            <person name="Zhang Y."/>
            <person name="Qiu H."/>
            <person name="Guo Y."/>
            <person name="Wan H."/>
            <person name="Zhang X."/>
            <person name="Scossa F."/>
            <person name="Alseekh S."/>
            <person name="Zhang Q."/>
            <person name="Wang P."/>
            <person name="Xu L."/>
            <person name="Schmidt M.H."/>
            <person name="Jia X."/>
            <person name="Li D."/>
            <person name="Zhu A."/>
            <person name="Guo F."/>
            <person name="Chen W."/>
            <person name="Ni D."/>
            <person name="Usadel B."/>
            <person name="Fernie A.R."/>
            <person name="Wen W."/>
        </authorList>
    </citation>
    <scope>NUCLEOTIDE SEQUENCE [LARGE SCALE GENOMIC DNA]</scope>
    <source>
        <strain evidence="3">cv. G240</strain>
    </source>
</reference>
<keyword evidence="3" id="KW-1185">Reference proteome</keyword>
<keyword evidence="1" id="KW-0472">Membrane</keyword>
<accession>A0A7J7FZQ5</accession>
<sequence length="196" mass="22237">MVPFFLFSPEEGSRSALLAATDPDILKCCTKLKADESPVCSYISYNCRPMSPSNEAHRTGTSQLVWEKTLDMVGLPADAVEMLLEGKEIKCRVMAKLIDCQMSKSGFKPKAQVEAYSHLGWASPLGLSRPRALWPNDKAYVGDQSYKILFICFIYLFFFFFFLITNIPALYNLLSPSHISFFCNPFHYPKPFFSKI</sequence>
<dbReference type="Proteomes" id="UP000593564">
    <property type="component" value="Unassembled WGS sequence"/>
</dbReference>
<keyword evidence="1" id="KW-1133">Transmembrane helix</keyword>
<feature type="transmembrane region" description="Helical" evidence="1">
    <location>
        <begin position="148"/>
        <end position="171"/>
    </location>
</feature>
<comment type="caution">
    <text evidence="2">The sequence shown here is derived from an EMBL/GenBank/DDBJ whole genome shotgun (WGS) entry which is preliminary data.</text>
</comment>
<dbReference type="AlphaFoldDB" id="A0A7J7FZQ5"/>
<organism evidence="2 3">
    <name type="scientific">Camellia sinensis</name>
    <name type="common">Tea plant</name>
    <name type="synonym">Thea sinensis</name>
    <dbReference type="NCBI Taxonomy" id="4442"/>
    <lineage>
        <taxon>Eukaryota</taxon>
        <taxon>Viridiplantae</taxon>
        <taxon>Streptophyta</taxon>
        <taxon>Embryophyta</taxon>
        <taxon>Tracheophyta</taxon>
        <taxon>Spermatophyta</taxon>
        <taxon>Magnoliopsida</taxon>
        <taxon>eudicotyledons</taxon>
        <taxon>Gunneridae</taxon>
        <taxon>Pentapetalae</taxon>
        <taxon>asterids</taxon>
        <taxon>Ericales</taxon>
        <taxon>Theaceae</taxon>
        <taxon>Camellia</taxon>
    </lineage>
</organism>
<gene>
    <name evidence="2" type="ORF">HYC85_028625</name>
</gene>
<dbReference type="EMBL" id="JACBKZ010000014">
    <property type="protein sequence ID" value="KAF5932454.1"/>
    <property type="molecule type" value="Genomic_DNA"/>
</dbReference>
<name>A0A7J7FZQ5_CAMSI</name>
<evidence type="ECO:0000313" key="2">
    <source>
        <dbReference type="EMBL" id="KAF5932454.1"/>
    </source>
</evidence>
<proteinExistence type="predicted"/>
<evidence type="ECO:0000256" key="1">
    <source>
        <dbReference type="SAM" id="Phobius"/>
    </source>
</evidence>